<proteinExistence type="predicted"/>
<evidence type="ECO:0008006" key="7">
    <source>
        <dbReference type="Google" id="ProtNLM"/>
    </source>
</evidence>
<dbReference type="PROSITE" id="PS50181">
    <property type="entry name" value="FBOX"/>
    <property type="match status" value="1"/>
</dbReference>
<comment type="caution">
    <text evidence="5">The sequence shown here is derived from an EMBL/GenBank/DDBJ whole genome shotgun (WGS) entry which is preliminary data.</text>
</comment>
<dbReference type="Pfam" id="PF12937">
    <property type="entry name" value="F-box-like"/>
    <property type="match status" value="1"/>
</dbReference>
<dbReference type="SMART" id="SM00256">
    <property type="entry name" value="FBOX"/>
    <property type="match status" value="1"/>
</dbReference>
<dbReference type="SUPFAM" id="SSF81383">
    <property type="entry name" value="F-box domain"/>
    <property type="match status" value="1"/>
</dbReference>
<evidence type="ECO:0000256" key="1">
    <source>
        <dbReference type="ARBA" id="ARBA00023018"/>
    </source>
</evidence>
<evidence type="ECO:0000313" key="6">
    <source>
        <dbReference type="Proteomes" id="UP001620626"/>
    </source>
</evidence>
<dbReference type="InterPro" id="IPR043136">
    <property type="entry name" value="B30.2/SPRY_sf"/>
</dbReference>
<dbReference type="Proteomes" id="UP001620626">
    <property type="component" value="Unassembled WGS sequence"/>
</dbReference>
<dbReference type="InterPro" id="IPR050672">
    <property type="entry name" value="FBXO45-Fsn/SPSB_families"/>
</dbReference>
<dbReference type="AlphaFoldDB" id="A0ABD2HT09"/>
<accession>A0ABD2HT09</accession>
<protein>
    <recommendedName>
        <fullName evidence="7">F-box/SPRY domain-containing protein 1</fullName>
    </recommendedName>
</protein>
<evidence type="ECO:0000259" key="3">
    <source>
        <dbReference type="PROSITE" id="PS50181"/>
    </source>
</evidence>
<dbReference type="SUPFAM" id="SSF49899">
    <property type="entry name" value="Concanavalin A-like lectins/glucanases"/>
    <property type="match status" value="1"/>
</dbReference>
<dbReference type="InterPro" id="IPR003877">
    <property type="entry name" value="SPRY_dom"/>
</dbReference>
<dbReference type="EMBL" id="JBICBT010001409">
    <property type="protein sequence ID" value="KAL3068036.1"/>
    <property type="molecule type" value="Genomic_DNA"/>
</dbReference>
<evidence type="ECO:0000313" key="5">
    <source>
        <dbReference type="EMBL" id="KAL3068036.1"/>
    </source>
</evidence>
<organism evidence="5 6">
    <name type="scientific">Heterodera trifolii</name>
    <dbReference type="NCBI Taxonomy" id="157864"/>
    <lineage>
        <taxon>Eukaryota</taxon>
        <taxon>Metazoa</taxon>
        <taxon>Ecdysozoa</taxon>
        <taxon>Nematoda</taxon>
        <taxon>Chromadorea</taxon>
        <taxon>Rhabditida</taxon>
        <taxon>Tylenchina</taxon>
        <taxon>Tylenchomorpha</taxon>
        <taxon>Tylenchoidea</taxon>
        <taxon>Heteroderidae</taxon>
        <taxon>Heteroderinae</taxon>
        <taxon>Heterodera</taxon>
    </lineage>
</organism>
<dbReference type="InterPro" id="IPR013320">
    <property type="entry name" value="ConA-like_dom_sf"/>
</dbReference>
<reference evidence="5 6" key="1">
    <citation type="submission" date="2024-10" db="EMBL/GenBank/DDBJ databases">
        <authorList>
            <person name="Kim D."/>
        </authorList>
    </citation>
    <scope>NUCLEOTIDE SEQUENCE [LARGE SCALE GENOMIC DNA]</scope>
    <source>
        <strain evidence="5">BH-2024</strain>
    </source>
</reference>
<dbReference type="InterPro" id="IPR001870">
    <property type="entry name" value="B30.2/SPRY"/>
</dbReference>
<sequence>MLNMQCFASVAFLMDPPCPSETQPTVPKRGHHHRRRVDISASRLPRAVLVRIFGHLSVAELGAVSLVCRSWKFIVDSNDFDLWAHHARAQLPESALSDPYLFVNISSHREMLRAFKHAWNPSDCSRNAFVRTNGFTVHRQPIAQSTDGIRGKVGVSGGAHCWEFCWEGPLGTTAVVGVATKHAALHCPGYLPLIGSDDQSWGWNLVNNTIAHNGEFVERYPRLNNAPKYQIGERVRMVLDHGRGQLYFEKGDEFFGLAFSNLPPVRLFPAICAVYGNTEVTMVYLGPPIVG</sequence>
<keyword evidence="6" id="KW-1185">Reference proteome</keyword>
<feature type="domain" description="F-box" evidence="3">
    <location>
        <begin position="38"/>
        <end position="86"/>
    </location>
</feature>
<evidence type="ECO:0000259" key="4">
    <source>
        <dbReference type="PROSITE" id="PS50188"/>
    </source>
</evidence>
<dbReference type="PANTHER" id="PTHR12245">
    <property type="entry name" value="SPRY DOMAIN CONTAINING SOCS BOX PROTEIN"/>
    <property type="match status" value="1"/>
</dbReference>
<feature type="domain" description="B30.2/SPRY" evidence="4">
    <location>
        <begin position="97"/>
        <end position="289"/>
    </location>
</feature>
<dbReference type="PANTHER" id="PTHR12245:SF7">
    <property type="entry name" value="F-BOX_SPRY DOMAIN-CONTAINING PROTEIN 1"/>
    <property type="match status" value="1"/>
</dbReference>
<dbReference type="InterPro" id="IPR001810">
    <property type="entry name" value="F-box_dom"/>
</dbReference>
<dbReference type="SMART" id="SM00449">
    <property type="entry name" value="SPRY"/>
    <property type="match status" value="1"/>
</dbReference>
<dbReference type="Gene3D" id="2.60.120.920">
    <property type="match status" value="1"/>
</dbReference>
<dbReference type="InterPro" id="IPR036047">
    <property type="entry name" value="F-box-like_dom_sf"/>
</dbReference>
<comment type="subcellular location">
    <subcellularLocation>
        <location evidence="2">Synapse</location>
    </subcellularLocation>
</comment>
<dbReference type="PROSITE" id="PS50188">
    <property type="entry name" value="B302_SPRY"/>
    <property type="match status" value="1"/>
</dbReference>
<dbReference type="GO" id="GO:0045202">
    <property type="term" value="C:synapse"/>
    <property type="evidence" value="ECO:0007669"/>
    <property type="project" value="UniProtKB-SubCell"/>
</dbReference>
<dbReference type="Pfam" id="PF00622">
    <property type="entry name" value="SPRY"/>
    <property type="match status" value="1"/>
</dbReference>
<evidence type="ECO:0000256" key="2">
    <source>
        <dbReference type="ARBA" id="ARBA00034103"/>
    </source>
</evidence>
<keyword evidence="1" id="KW-0770">Synapse</keyword>
<gene>
    <name evidence="5" type="ORF">niasHT_038026</name>
</gene>
<dbReference type="Gene3D" id="1.20.1280.50">
    <property type="match status" value="1"/>
</dbReference>
<name>A0ABD2HT09_9BILA</name>